<proteinExistence type="predicted"/>
<dbReference type="PANTHER" id="PTHR47835">
    <property type="entry name" value="HFM1, ATP DEPENDENT DNA HELICASE HOMOLOG"/>
    <property type="match status" value="1"/>
</dbReference>
<dbReference type="SUPFAM" id="SSF158702">
    <property type="entry name" value="Sec63 N-terminal domain-like"/>
    <property type="match status" value="1"/>
</dbReference>
<dbReference type="GO" id="GO:0051321">
    <property type="term" value="P:meiotic cell cycle"/>
    <property type="evidence" value="ECO:0007669"/>
    <property type="project" value="UniProtKB-KW"/>
</dbReference>
<evidence type="ECO:0000259" key="1">
    <source>
        <dbReference type="Pfam" id="PF02889"/>
    </source>
</evidence>
<comment type="caution">
    <text evidence="2">The sequence shown here is derived from an EMBL/GenBank/DDBJ whole genome shotgun (WGS) entry which is preliminary data.</text>
</comment>
<protein>
    <recommendedName>
        <fullName evidence="1">SEC63 domain-containing protein</fullName>
    </recommendedName>
</protein>
<dbReference type="InterPro" id="IPR004179">
    <property type="entry name" value="Sec63-dom"/>
</dbReference>
<feature type="domain" description="SEC63" evidence="1">
    <location>
        <begin position="8"/>
        <end position="114"/>
    </location>
</feature>
<name>A0A427B186_ENSVE</name>
<sequence>MQAFDIAEPGILMTKFYLKFNTMKLIVKAPGSCSVEDVLRIISHSEELSWIQLRRNEKKFLNDINSDKEGRLRFHVLSENGKRKKRIQTREEKIFVLANDCLTGDPLVHDLSLNQLVGSDEDNMILFHEKIRYSTA</sequence>
<organism evidence="2 3">
    <name type="scientific">Ensete ventricosum</name>
    <name type="common">Abyssinian banana</name>
    <name type="synonym">Musa ensete</name>
    <dbReference type="NCBI Taxonomy" id="4639"/>
    <lineage>
        <taxon>Eukaryota</taxon>
        <taxon>Viridiplantae</taxon>
        <taxon>Streptophyta</taxon>
        <taxon>Embryophyta</taxon>
        <taxon>Tracheophyta</taxon>
        <taxon>Spermatophyta</taxon>
        <taxon>Magnoliopsida</taxon>
        <taxon>Liliopsida</taxon>
        <taxon>Zingiberales</taxon>
        <taxon>Musaceae</taxon>
        <taxon>Ensete</taxon>
    </lineage>
</organism>
<dbReference type="EMBL" id="AMZH03000726">
    <property type="protein sequence ID" value="RRT82278.1"/>
    <property type="molecule type" value="Genomic_DNA"/>
</dbReference>
<evidence type="ECO:0000313" key="2">
    <source>
        <dbReference type="EMBL" id="RRT82278.1"/>
    </source>
</evidence>
<dbReference type="Pfam" id="PF02889">
    <property type="entry name" value="Sec63"/>
    <property type="match status" value="1"/>
</dbReference>
<dbReference type="PANTHER" id="PTHR47835:SF3">
    <property type="entry name" value="HELICASE FOR MEIOSIS 1"/>
    <property type="match status" value="1"/>
</dbReference>
<dbReference type="Proteomes" id="UP000287651">
    <property type="component" value="Unassembled WGS sequence"/>
</dbReference>
<evidence type="ECO:0000313" key="3">
    <source>
        <dbReference type="Proteomes" id="UP000287651"/>
    </source>
</evidence>
<gene>
    <name evidence="2" type="ORF">B296_00002352</name>
</gene>
<accession>A0A427B186</accession>
<dbReference type="GO" id="GO:0043138">
    <property type="term" value="F:3'-5' DNA helicase activity"/>
    <property type="evidence" value="ECO:0007669"/>
    <property type="project" value="UniProtKB-EC"/>
</dbReference>
<reference evidence="2 3" key="1">
    <citation type="journal article" date="2014" name="Agronomy (Basel)">
        <title>A Draft Genome Sequence for Ensete ventricosum, the Drought-Tolerant Tree Against Hunger.</title>
        <authorList>
            <person name="Harrison J."/>
            <person name="Moore K.A."/>
            <person name="Paszkiewicz K."/>
            <person name="Jones T."/>
            <person name="Grant M."/>
            <person name="Ambacheew D."/>
            <person name="Muzemil S."/>
            <person name="Studholme D.J."/>
        </authorList>
    </citation>
    <scope>NUCLEOTIDE SEQUENCE [LARGE SCALE GENOMIC DNA]</scope>
</reference>
<dbReference type="GO" id="GO:0016787">
    <property type="term" value="F:hydrolase activity"/>
    <property type="evidence" value="ECO:0007669"/>
    <property type="project" value="UniProtKB-KW"/>
</dbReference>
<dbReference type="Gene3D" id="1.10.3380.10">
    <property type="entry name" value="Sec63 N-terminal domain-like domain"/>
    <property type="match status" value="1"/>
</dbReference>
<dbReference type="AlphaFoldDB" id="A0A427B186"/>
<dbReference type="InterPro" id="IPR052247">
    <property type="entry name" value="Meiotic_Crossover_Helicase"/>
</dbReference>